<accession>A0A0F5YLI1</accession>
<dbReference type="AlphaFoldDB" id="A0A0F5YLI1"/>
<protein>
    <submittedName>
        <fullName evidence="1">Uncharacterized protein</fullName>
    </submittedName>
</protein>
<evidence type="ECO:0000313" key="2">
    <source>
        <dbReference type="Proteomes" id="UP000033607"/>
    </source>
</evidence>
<organism evidence="1 2">
    <name type="scientific">Limnoraphis robusta CS-951</name>
    <dbReference type="NCBI Taxonomy" id="1637645"/>
    <lineage>
        <taxon>Bacteria</taxon>
        <taxon>Bacillati</taxon>
        <taxon>Cyanobacteriota</taxon>
        <taxon>Cyanophyceae</taxon>
        <taxon>Oscillatoriophycideae</taxon>
        <taxon>Oscillatoriales</taxon>
        <taxon>Sirenicapillariaceae</taxon>
        <taxon>Limnoraphis</taxon>
    </lineage>
</organism>
<gene>
    <name evidence="1" type="ORF">WN50_01545</name>
</gene>
<sequence>MLFSQKSIVTFTIVNTFLVGLALSVSPTPGLARMAQNSQIKRTPVQPQIQPNTNFGVSPDFKGNWKGNLHAKGDDALTILEIVVFSNSGSNYQGTWKHHGSKYNAKNDTWEDTILQQGTLKASRQGNEVTLELNGFNGNKLVLSGTLTPSKISGEVVGFSNFVFSFAKQ</sequence>
<name>A0A0F5YLI1_9CYAN</name>
<dbReference type="OrthoDB" id="514603at2"/>
<dbReference type="Proteomes" id="UP000033607">
    <property type="component" value="Unassembled WGS sequence"/>
</dbReference>
<evidence type="ECO:0000313" key="1">
    <source>
        <dbReference type="EMBL" id="KKD39769.1"/>
    </source>
</evidence>
<reference evidence="1 2" key="1">
    <citation type="submission" date="2015-06" db="EMBL/GenBank/DDBJ databases">
        <title>Draft genome assembly of filamentous brackish cyanobacterium Limnoraphis robusta strain CS-951.</title>
        <authorList>
            <person name="Willis A."/>
            <person name="Parks M."/>
            <person name="Burford M.A."/>
        </authorList>
    </citation>
    <scope>NUCLEOTIDE SEQUENCE [LARGE SCALE GENOMIC DNA]</scope>
    <source>
        <strain evidence="1 2">CS-951</strain>
    </source>
</reference>
<proteinExistence type="predicted"/>
<dbReference type="RefSeq" id="WP_046276738.1">
    <property type="nucleotide sequence ID" value="NZ_LATL02000156.1"/>
</dbReference>
<comment type="caution">
    <text evidence="1">The sequence shown here is derived from an EMBL/GenBank/DDBJ whole genome shotgun (WGS) entry which is preliminary data.</text>
</comment>
<dbReference type="EMBL" id="LATL02000156">
    <property type="protein sequence ID" value="KKD39769.1"/>
    <property type="molecule type" value="Genomic_DNA"/>
</dbReference>